<dbReference type="SUPFAM" id="SSF55729">
    <property type="entry name" value="Acyl-CoA N-acyltransferases (Nat)"/>
    <property type="match status" value="1"/>
</dbReference>
<dbReference type="InterPro" id="IPR016181">
    <property type="entry name" value="Acyl_CoA_acyltransferase"/>
</dbReference>
<dbReference type="GO" id="GO:0016747">
    <property type="term" value="F:acyltransferase activity, transferring groups other than amino-acyl groups"/>
    <property type="evidence" value="ECO:0007669"/>
    <property type="project" value="InterPro"/>
</dbReference>
<reference evidence="2 3" key="1">
    <citation type="submission" date="2020-08" db="EMBL/GenBank/DDBJ databases">
        <title>Cohnella phylogeny.</title>
        <authorList>
            <person name="Dunlap C."/>
        </authorList>
    </citation>
    <scope>NUCLEOTIDE SEQUENCE [LARGE SCALE GENOMIC DNA]</scope>
    <source>
        <strain evidence="2 3">CBP 2801</strain>
    </source>
</reference>
<name>A0A7X0SSJ8_9BACL</name>
<sequence length="276" mass="30568">MLLPSYELTERIERAETEALLDRMEAIRSRPGNPEAVEVARIGGAVCFYSRTMPWPSFNTVKGVRSADVARLDEILDFYRSRGRKPQFELVPALAGPELAEALADRGFYASGSHASLFADPGEAPAGERPPSGSIEIRRLREDEFETYGTIHCRSFGLPDNGIAPVAENNRVLHGRPGWSFYLGLTGDRPAAAAVLRAADGVGSLTFAATLPEYRGLGLHRELLLARLEETRRLGGRLLVGQCAYLSRSHRNMERIGMRLAYVRSTWTERRQPPST</sequence>
<organism evidence="2 3">
    <name type="scientific">Cohnella zeiphila</name>
    <dbReference type="NCBI Taxonomy" id="2761120"/>
    <lineage>
        <taxon>Bacteria</taxon>
        <taxon>Bacillati</taxon>
        <taxon>Bacillota</taxon>
        <taxon>Bacilli</taxon>
        <taxon>Bacillales</taxon>
        <taxon>Paenibacillaceae</taxon>
        <taxon>Cohnella</taxon>
    </lineage>
</organism>
<dbReference type="RefSeq" id="WP_185132846.1">
    <property type="nucleotide sequence ID" value="NZ_JACJVO010000045.1"/>
</dbReference>
<dbReference type="PROSITE" id="PS51186">
    <property type="entry name" value="GNAT"/>
    <property type="match status" value="1"/>
</dbReference>
<dbReference type="Proteomes" id="UP000564644">
    <property type="component" value="Unassembled WGS sequence"/>
</dbReference>
<proteinExistence type="predicted"/>
<dbReference type="InterPro" id="IPR000182">
    <property type="entry name" value="GNAT_dom"/>
</dbReference>
<keyword evidence="2" id="KW-0808">Transferase</keyword>
<feature type="domain" description="N-acetyltransferase" evidence="1">
    <location>
        <begin position="135"/>
        <end position="276"/>
    </location>
</feature>
<evidence type="ECO:0000259" key="1">
    <source>
        <dbReference type="PROSITE" id="PS51186"/>
    </source>
</evidence>
<evidence type="ECO:0000313" key="2">
    <source>
        <dbReference type="EMBL" id="MBB6735191.1"/>
    </source>
</evidence>
<protein>
    <submittedName>
        <fullName evidence="2">GNAT family N-acetyltransferase</fullName>
    </submittedName>
</protein>
<dbReference type="Gene3D" id="3.40.630.30">
    <property type="match status" value="1"/>
</dbReference>
<evidence type="ECO:0000313" key="3">
    <source>
        <dbReference type="Proteomes" id="UP000564644"/>
    </source>
</evidence>
<dbReference type="EMBL" id="JACJVO010000045">
    <property type="protein sequence ID" value="MBB6735191.1"/>
    <property type="molecule type" value="Genomic_DNA"/>
</dbReference>
<gene>
    <name evidence="2" type="ORF">H7C18_30195</name>
</gene>
<comment type="caution">
    <text evidence="2">The sequence shown here is derived from an EMBL/GenBank/DDBJ whole genome shotgun (WGS) entry which is preliminary data.</text>
</comment>
<keyword evidence="3" id="KW-1185">Reference proteome</keyword>
<accession>A0A7X0SSJ8</accession>
<dbReference type="AlphaFoldDB" id="A0A7X0SSJ8"/>